<evidence type="ECO:0000313" key="2">
    <source>
        <dbReference type="EMBL" id="GBC62135.1"/>
    </source>
</evidence>
<dbReference type="Proteomes" id="UP000288096">
    <property type="component" value="Unassembled WGS sequence"/>
</dbReference>
<dbReference type="OrthoDB" id="233093at2"/>
<dbReference type="InterPro" id="IPR018683">
    <property type="entry name" value="DUF2169"/>
</dbReference>
<dbReference type="EMBL" id="BEXT01000001">
    <property type="protein sequence ID" value="GBC62135.1"/>
    <property type="molecule type" value="Genomic_DNA"/>
</dbReference>
<dbReference type="Pfam" id="PF09937">
    <property type="entry name" value="DUF2169"/>
    <property type="match status" value="1"/>
</dbReference>
<reference evidence="3" key="2">
    <citation type="submission" date="2019-01" db="EMBL/GenBank/DDBJ databases">
        <title>Genome sequence of Desulfonema ishimotonii strain Tokyo 01.</title>
        <authorList>
            <person name="Fukui M."/>
        </authorList>
    </citation>
    <scope>NUCLEOTIDE SEQUENCE [LARGE SCALE GENOMIC DNA]</scope>
    <source>
        <strain evidence="3">Tokyo 01</strain>
    </source>
</reference>
<proteinExistence type="predicted"/>
<name>A0A401FYU5_9BACT</name>
<evidence type="ECO:0000313" key="3">
    <source>
        <dbReference type="Proteomes" id="UP000288096"/>
    </source>
</evidence>
<sequence length="352" mass="39761">MWMLTNNTPFSAERIWNRDKNGAEVWLVAVKGTFSIRQDGSVELAEEQEEVHIAPGFRGDPAISGLLYDTDLPHKKNNTDVLIDGHAYAPDGRPATKTDVGLNVGSLRKKLRVTGDRIWEESLFGLTMSTPQPFVKMPLIYERAFGGTDRQSDDPKHHGWERRNPVGCGFATKPEHLTGTPVPNIEYPSERIKSWKQRPCPAGFGPIAGHWSPRVELAGTYDENWEKNRLPLLPADFNESYYQCAPPDQQALGYLKGGEIVELLNMTPTGRIRFRLPKITIGFTTHFDNGTKEEHRGVLHTVIVKPDFSKVIMVWHTNLECHHNVLKLLATTIRIKQRILRSQGAGRNNVWS</sequence>
<feature type="domain" description="DUF2169" evidence="1">
    <location>
        <begin position="22"/>
        <end position="316"/>
    </location>
</feature>
<comment type="caution">
    <text evidence="2">The sequence shown here is derived from an EMBL/GenBank/DDBJ whole genome shotgun (WGS) entry which is preliminary data.</text>
</comment>
<keyword evidence="3" id="KW-1185">Reference proteome</keyword>
<organism evidence="2 3">
    <name type="scientific">Desulfonema ishimotonii</name>
    <dbReference type="NCBI Taxonomy" id="45657"/>
    <lineage>
        <taxon>Bacteria</taxon>
        <taxon>Pseudomonadati</taxon>
        <taxon>Thermodesulfobacteriota</taxon>
        <taxon>Desulfobacteria</taxon>
        <taxon>Desulfobacterales</taxon>
        <taxon>Desulfococcaceae</taxon>
        <taxon>Desulfonema</taxon>
    </lineage>
</organism>
<gene>
    <name evidence="2" type="ORF">DENIS_3098</name>
</gene>
<dbReference type="AlphaFoldDB" id="A0A401FYU5"/>
<protein>
    <submittedName>
        <fullName evidence="2">DUF2169 domain-containing protein</fullName>
    </submittedName>
</protein>
<dbReference type="RefSeq" id="WP_124329334.1">
    <property type="nucleotide sequence ID" value="NZ_BEXT01000001.1"/>
</dbReference>
<accession>A0A401FYU5</accession>
<evidence type="ECO:0000259" key="1">
    <source>
        <dbReference type="Pfam" id="PF09937"/>
    </source>
</evidence>
<reference evidence="3" key="1">
    <citation type="submission" date="2017-11" db="EMBL/GenBank/DDBJ databases">
        <authorList>
            <person name="Watanabe M."/>
            <person name="Kojima H."/>
        </authorList>
    </citation>
    <scope>NUCLEOTIDE SEQUENCE [LARGE SCALE GENOMIC DNA]</scope>
    <source>
        <strain evidence="3">Tokyo 01</strain>
    </source>
</reference>